<evidence type="ECO:0000256" key="1">
    <source>
        <dbReference type="SAM" id="SignalP"/>
    </source>
</evidence>
<feature type="signal peptide" evidence="1">
    <location>
        <begin position="1"/>
        <end position="22"/>
    </location>
</feature>
<feature type="chain" id="PRO_5040221773" evidence="1">
    <location>
        <begin position="23"/>
        <end position="72"/>
    </location>
</feature>
<reference evidence="2" key="1">
    <citation type="submission" date="2022-12" db="EMBL/GenBank/DDBJ databases">
        <title>Genome assemblies of Blomia tropicalis.</title>
        <authorList>
            <person name="Cui Y."/>
        </authorList>
    </citation>
    <scope>NUCLEOTIDE SEQUENCE</scope>
    <source>
        <tissue evidence="2">Adult mites</tissue>
    </source>
</reference>
<name>A0A9Q0M6Y1_BLOTA</name>
<evidence type="ECO:0000313" key="2">
    <source>
        <dbReference type="EMBL" id="KAJ6219057.1"/>
    </source>
</evidence>
<organism evidence="2 3">
    <name type="scientific">Blomia tropicalis</name>
    <name type="common">Mite</name>
    <dbReference type="NCBI Taxonomy" id="40697"/>
    <lineage>
        <taxon>Eukaryota</taxon>
        <taxon>Metazoa</taxon>
        <taxon>Ecdysozoa</taxon>
        <taxon>Arthropoda</taxon>
        <taxon>Chelicerata</taxon>
        <taxon>Arachnida</taxon>
        <taxon>Acari</taxon>
        <taxon>Acariformes</taxon>
        <taxon>Sarcoptiformes</taxon>
        <taxon>Astigmata</taxon>
        <taxon>Glycyphagoidea</taxon>
        <taxon>Echimyopodidae</taxon>
        <taxon>Blomia</taxon>
    </lineage>
</organism>
<gene>
    <name evidence="2" type="ORF">RDWZM_004869</name>
</gene>
<keyword evidence="1" id="KW-0732">Signal</keyword>
<keyword evidence="3" id="KW-1185">Reference proteome</keyword>
<accession>A0A9Q0M6Y1</accession>
<proteinExistence type="predicted"/>
<dbReference type="Proteomes" id="UP001142055">
    <property type="component" value="Chromosome 2"/>
</dbReference>
<dbReference type="AlphaFoldDB" id="A0A9Q0M6Y1"/>
<comment type="caution">
    <text evidence="2">The sequence shown here is derived from an EMBL/GenBank/DDBJ whole genome shotgun (WGS) entry which is preliminary data.</text>
</comment>
<dbReference type="EMBL" id="JAPWDV010000002">
    <property type="protein sequence ID" value="KAJ6219057.1"/>
    <property type="molecule type" value="Genomic_DNA"/>
</dbReference>
<protein>
    <submittedName>
        <fullName evidence="2">Uncharacterized protein</fullName>
    </submittedName>
</protein>
<sequence length="72" mass="8209">MKSIIVLIIAMILIALFASIETWEFKFPSFSWFKKRPKKNFAGGPKPTKPVIPIDVSPDPRPQYEYVDVVNG</sequence>
<evidence type="ECO:0000313" key="3">
    <source>
        <dbReference type="Proteomes" id="UP001142055"/>
    </source>
</evidence>